<keyword evidence="2 4" id="KW-0430">Lectin</keyword>
<evidence type="ECO:0000259" key="3">
    <source>
        <dbReference type="PROSITE" id="PS51752"/>
    </source>
</evidence>
<dbReference type="AlphaFoldDB" id="A0A1R3HKS9"/>
<dbReference type="Gramene" id="OMO70881">
    <property type="protein sequence ID" value="OMO70881"/>
    <property type="gene ID" value="CCACVL1_18604"/>
</dbReference>
<dbReference type="Proteomes" id="UP000188268">
    <property type="component" value="Unassembled WGS sequence"/>
</dbReference>
<dbReference type="Gene3D" id="2.100.10.30">
    <property type="entry name" value="Jacalin-like lectin domain"/>
    <property type="match status" value="1"/>
</dbReference>
<proteinExistence type="inferred from homology"/>
<gene>
    <name evidence="4" type="ORF">CCACVL1_18604</name>
</gene>
<dbReference type="Pfam" id="PF01419">
    <property type="entry name" value="Jacalin"/>
    <property type="match status" value="1"/>
</dbReference>
<sequence length="101" mass="10867">MTEVVGPWGGNGGTAWDDGKYYNGVREITLVYGNCINSIRLIYDKNGKPVKAEKHGGTGGNNTVVETKSLASMGQADGYLIPLEFDYPKVPKVNSGKTKND</sequence>
<dbReference type="EMBL" id="AWWV01011756">
    <property type="protein sequence ID" value="OMO70881.1"/>
    <property type="molecule type" value="Genomic_DNA"/>
</dbReference>
<dbReference type="InterPro" id="IPR001229">
    <property type="entry name" value="Jacalin-like_lectin_dom"/>
</dbReference>
<dbReference type="STRING" id="210143.A0A1R3HKS9"/>
<dbReference type="OrthoDB" id="1901752at2759"/>
<comment type="caution">
    <text evidence="4">The sequence shown here is derived from an EMBL/GenBank/DDBJ whole genome shotgun (WGS) entry which is preliminary data.</text>
</comment>
<protein>
    <submittedName>
        <fullName evidence="4">Mannose-binding lectin</fullName>
    </submittedName>
</protein>
<organism evidence="4 5">
    <name type="scientific">Corchorus capsularis</name>
    <name type="common">Jute</name>
    <dbReference type="NCBI Taxonomy" id="210143"/>
    <lineage>
        <taxon>Eukaryota</taxon>
        <taxon>Viridiplantae</taxon>
        <taxon>Streptophyta</taxon>
        <taxon>Embryophyta</taxon>
        <taxon>Tracheophyta</taxon>
        <taxon>Spermatophyta</taxon>
        <taxon>Magnoliopsida</taxon>
        <taxon>eudicotyledons</taxon>
        <taxon>Gunneridae</taxon>
        <taxon>Pentapetalae</taxon>
        <taxon>rosids</taxon>
        <taxon>malvids</taxon>
        <taxon>Malvales</taxon>
        <taxon>Malvaceae</taxon>
        <taxon>Grewioideae</taxon>
        <taxon>Apeibeae</taxon>
        <taxon>Corchorus</taxon>
    </lineage>
</organism>
<dbReference type="PANTHER" id="PTHR47293:SF15">
    <property type="entry name" value="JACALIN-RELATED LECTIN 19"/>
    <property type="match status" value="1"/>
</dbReference>
<comment type="similarity">
    <text evidence="1">Belongs to the jacalin lectin family.</text>
</comment>
<evidence type="ECO:0000313" key="5">
    <source>
        <dbReference type="Proteomes" id="UP000188268"/>
    </source>
</evidence>
<reference evidence="4 5" key="1">
    <citation type="submission" date="2013-09" db="EMBL/GenBank/DDBJ databases">
        <title>Corchorus capsularis genome sequencing.</title>
        <authorList>
            <person name="Alam M."/>
            <person name="Haque M.S."/>
            <person name="Islam M.S."/>
            <person name="Emdad E.M."/>
            <person name="Islam M.M."/>
            <person name="Ahmed B."/>
            <person name="Halim A."/>
            <person name="Hossen Q.M.M."/>
            <person name="Hossain M.Z."/>
            <person name="Ahmed R."/>
            <person name="Khan M.M."/>
            <person name="Islam R."/>
            <person name="Rashid M.M."/>
            <person name="Khan S.A."/>
            <person name="Rahman M.S."/>
            <person name="Alam M."/>
        </authorList>
    </citation>
    <scope>NUCLEOTIDE SEQUENCE [LARGE SCALE GENOMIC DNA]</scope>
    <source>
        <strain evidence="5">cv. CVL-1</strain>
        <tissue evidence="4">Whole seedling</tissue>
    </source>
</reference>
<dbReference type="InterPro" id="IPR036404">
    <property type="entry name" value="Jacalin-like_lectin_dom_sf"/>
</dbReference>
<dbReference type="PANTHER" id="PTHR47293">
    <property type="entry name" value="JACALIN-RELATED LECTIN 3"/>
    <property type="match status" value="1"/>
</dbReference>
<keyword evidence="5" id="KW-1185">Reference proteome</keyword>
<accession>A0A1R3HKS9</accession>
<dbReference type="PROSITE" id="PS51752">
    <property type="entry name" value="JACALIN_LECTIN"/>
    <property type="match status" value="1"/>
</dbReference>
<evidence type="ECO:0000313" key="4">
    <source>
        <dbReference type="EMBL" id="OMO70881.1"/>
    </source>
</evidence>
<evidence type="ECO:0000256" key="1">
    <source>
        <dbReference type="ARBA" id="ARBA00006568"/>
    </source>
</evidence>
<evidence type="ECO:0000256" key="2">
    <source>
        <dbReference type="ARBA" id="ARBA00022734"/>
    </source>
</evidence>
<name>A0A1R3HKS9_COCAP</name>
<feature type="domain" description="Jacalin-type lectin" evidence="3">
    <location>
        <begin position="2"/>
        <end position="101"/>
    </location>
</feature>
<dbReference type="SUPFAM" id="SSF51101">
    <property type="entry name" value="Mannose-binding lectins"/>
    <property type="match status" value="1"/>
</dbReference>
<dbReference type="GO" id="GO:0030246">
    <property type="term" value="F:carbohydrate binding"/>
    <property type="evidence" value="ECO:0007669"/>
    <property type="project" value="UniProtKB-KW"/>
</dbReference>